<dbReference type="KEGG" id="epl:P4G45_10095"/>
<sequence length="160" mass="17677">MATRVGGAQVGAGFTFAIPDYGPTYIKGYTIYADADLWRRFGFEADVHQVNVLTPTDIGEDTYLIGPRFSVIRQDRFTAYVKALGGLGRFEYQTGYYRHPHTDTFGVFSVGGGIDFRASQHINIRAIDIEAQKWPSYGTPGFPAHGLSPFVTTFGVAYAF</sequence>
<accession>A0AAU7CU80</accession>
<dbReference type="EMBL" id="CP121194">
    <property type="protein sequence ID" value="XBH08845.1"/>
    <property type="molecule type" value="Genomic_DNA"/>
</dbReference>
<name>A0AAU7CU80_9BACT</name>
<proteinExistence type="predicted"/>
<protein>
    <recommendedName>
        <fullName evidence="3">Outer membrane protein beta-barrel domain-containing protein</fullName>
    </recommendedName>
</protein>
<organism evidence="1">
    <name type="scientific">Edaphobacter paludis</name>
    <dbReference type="NCBI Taxonomy" id="3035702"/>
    <lineage>
        <taxon>Bacteria</taxon>
        <taxon>Pseudomonadati</taxon>
        <taxon>Acidobacteriota</taxon>
        <taxon>Terriglobia</taxon>
        <taxon>Terriglobales</taxon>
        <taxon>Acidobacteriaceae</taxon>
        <taxon>Edaphobacter</taxon>
    </lineage>
</organism>
<dbReference type="SUPFAM" id="SSF56925">
    <property type="entry name" value="OMPA-like"/>
    <property type="match status" value="1"/>
</dbReference>
<evidence type="ECO:0008006" key="3">
    <source>
        <dbReference type="Google" id="ProtNLM"/>
    </source>
</evidence>
<dbReference type="InterPro" id="IPR011250">
    <property type="entry name" value="OMP/PagP_B-barrel"/>
</dbReference>
<evidence type="ECO:0000313" key="2">
    <source>
        <dbReference type="EMBL" id="XBH12067.1"/>
    </source>
</evidence>
<dbReference type="RefSeq" id="WP_348266355.1">
    <property type="nucleotide sequence ID" value="NZ_CP121194.1"/>
</dbReference>
<gene>
    <name evidence="1" type="ORF">P4G45_10095</name>
    <name evidence="2" type="ORF">P8936_10125</name>
</gene>
<dbReference type="EMBL" id="CP121195">
    <property type="protein sequence ID" value="XBH12067.1"/>
    <property type="molecule type" value="Genomic_DNA"/>
</dbReference>
<evidence type="ECO:0000313" key="1">
    <source>
        <dbReference type="EMBL" id="XBH08845.1"/>
    </source>
</evidence>
<dbReference type="AlphaFoldDB" id="A0AAU7CU80"/>
<reference evidence="1" key="1">
    <citation type="submission" date="2023-03" db="EMBL/GenBank/DDBJ databases">
        <title>Edaphobacter sp.</title>
        <authorList>
            <person name="Huber K.J."/>
            <person name="Papendorf J."/>
            <person name="Pilke C."/>
            <person name="Bunk B."/>
            <person name="Sproeer C."/>
            <person name="Pester M."/>
        </authorList>
    </citation>
    <scope>NUCLEOTIDE SEQUENCE</scope>
    <source>
        <strain evidence="1">DSM 109919</strain>
        <strain evidence="2">DSM 109920</strain>
    </source>
</reference>
<accession>A0AAU7D278</accession>